<evidence type="ECO:0000313" key="6">
    <source>
        <dbReference type="Proteomes" id="UP001415857"/>
    </source>
</evidence>
<dbReference type="PANTHER" id="PTHR32468">
    <property type="entry name" value="CATION/H + ANTIPORTER"/>
    <property type="match status" value="1"/>
</dbReference>
<dbReference type="GO" id="GO:0012505">
    <property type="term" value="C:endomembrane system"/>
    <property type="evidence" value="ECO:0007669"/>
    <property type="project" value="TreeGrafter"/>
</dbReference>
<evidence type="ECO:0000313" key="5">
    <source>
        <dbReference type="EMBL" id="KAK9272240.1"/>
    </source>
</evidence>
<keyword evidence="3" id="KW-0630">Potassium</keyword>
<keyword evidence="6" id="KW-1185">Reference proteome</keyword>
<evidence type="ECO:0000256" key="2">
    <source>
        <dbReference type="ARBA" id="ARBA00022538"/>
    </source>
</evidence>
<dbReference type="GO" id="GO:0006813">
    <property type="term" value="P:potassium ion transport"/>
    <property type="evidence" value="ECO:0007669"/>
    <property type="project" value="UniProtKB-KW"/>
</dbReference>
<organism evidence="5 6">
    <name type="scientific">Liquidambar formosana</name>
    <name type="common">Formosan gum</name>
    <dbReference type="NCBI Taxonomy" id="63359"/>
    <lineage>
        <taxon>Eukaryota</taxon>
        <taxon>Viridiplantae</taxon>
        <taxon>Streptophyta</taxon>
        <taxon>Embryophyta</taxon>
        <taxon>Tracheophyta</taxon>
        <taxon>Spermatophyta</taxon>
        <taxon>Magnoliopsida</taxon>
        <taxon>eudicotyledons</taxon>
        <taxon>Gunneridae</taxon>
        <taxon>Pentapetalae</taxon>
        <taxon>Saxifragales</taxon>
        <taxon>Altingiaceae</taxon>
        <taxon>Liquidambar</taxon>
    </lineage>
</organism>
<gene>
    <name evidence="5" type="ORF">L1049_002611</name>
</gene>
<protein>
    <submittedName>
        <fullName evidence="5">Uncharacterized protein</fullName>
    </submittedName>
</protein>
<keyword evidence="4" id="KW-0406">Ion transport</keyword>
<proteinExistence type="predicted"/>
<dbReference type="PANTHER" id="PTHR32468:SF114">
    <property type="entry name" value="CATION_H+ EXCHANGER DOMAIN-CONTAINING PROTEIN"/>
    <property type="match status" value="1"/>
</dbReference>
<keyword evidence="2" id="KW-0633">Potassium transport</keyword>
<dbReference type="GO" id="GO:0098662">
    <property type="term" value="P:inorganic cation transmembrane transport"/>
    <property type="evidence" value="ECO:0007669"/>
    <property type="project" value="TreeGrafter"/>
</dbReference>
<dbReference type="Proteomes" id="UP001415857">
    <property type="component" value="Unassembled WGS sequence"/>
</dbReference>
<comment type="caution">
    <text evidence="5">The sequence shown here is derived from an EMBL/GenBank/DDBJ whole genome shotgun (WGS) entry which is preliminary data.</text>
</comment>
<evidence type="ECO:0000256" key="1">
    <source>
        <dbReference type="ARBA" id="ARBA00022448"/>
    </source>
</evidence>
<evidence type="ECO:0000256" key="3">
    <source>
        <dbReference type="ARBA" id="ARBA00022958"/>
    </source>
</evidence>
<dbReference type="EMBL" id="JBBPBK010000013">
    <property type="protein sequence ID" value="KAK9272240.1"/>
    <property type="molecule type" value="Genomic_DNA"/>
</dbReference>
<accession>A0AAP0NI78</accession>
<name>A0AAP0NI78_LIQFO</name>
<evidence type="ECO:0000256" key="4">
    <source>
        <dbReference type="ARBA" id="ARBA00023065"/>
    </source>
</evidence>
<sequence length="128" mass="14383">MGMQGNHRVMYIEEVVMDGSGTVAVIRSMENIYELVIVGRRHNKRSGLTLGLRDWTNELSDLGEIGDVLASSDFGGNTTVLVVQQHTNVVSERHEDQIDNLREQNLKLFPADTVEEEADDVPMQRRST</sequence>
<reference evidence="5 6" key="1">
    <citation type="journal article" date="2024" name="Plant J.">
        <title>Genome sequences and population genomics reveal climatic adaptation and genomic divergence between two closely related sweetgum species.</title>
        <authorList>
            <person name="Xu W.Q."/>
            <person name="Ren C.Q."/>
            <person name="Zhang X.Y."/>
            <person name="Comes H.P."/>
            <person name="Liu X.H."/>
            <person name="Li Y.G."/>
            <person name="Kettle C.J."/>
            <person name="Jalonen R."/>
            <person name="Gaisberger H."/>
            <person name="Ma Y.Z."/>
            <person name="Qiu Y.X."/>
        </authorList>
    </citation>
    <scope>NUCLEOTIDE SEQUENCE [LARGE SCALE GENOMIC DNA]</scope>
    <source>
        <strain evidence="5">Hangzhou</strain>
    </source>
</reference>
<dbReference type="AlphaFoldDB" id="A0AAP0NI78"/>
<dbReference type="InterPro" id="IPR050794">
    <property type="entry name" value="CPA2_transporter"/>
</dbReference>
<keyword evidence="1" id="KW-0813">Transport</keyword>
<dbReference type="GO" id="GO:0006885">
    <property type="term" value="P:regulation of pH"/>
    <property type="evidence" value="ECO:0007669"/>
    <property type="project" value="TreeGrafter"/>
</dbReference>